<protein>
    <recommendedName>
        <fullName evidence="4">Yip1 domain-containing protein</fullName>
    </recommendedName>
</protein>
<feature type="transmembrane region" description="Helical" evidence="1">
    <location>
        <begin position="129"/>
        <end position="155"/>
    </location>
</feature>
<evidence type="ECO:0000313" key="2">
    <source>
        <dbReference type="EMBL" id="TGN16948.1"/>
    </source>
</evidence>
<reference evidence="2" key="1">
    <citation type="journal article" date="2019" name="PLoS Negl. Trop. Dis.">
        <title>Revisiting the worldwide diversity of Leptospira species in the environment.</title>
        <authorList>
            <person name="Vincent A.T."/>
            <person name="Schiettekatte O."/>
            <person name="Bourhy P."/>
            <person name="Veyrier F.J."/>
            <person name="Picardeau M."/>
        </authorList>
    </citation>
    <scope>NUCLEOTIDE SEQUENCE [LARGE SCALE GENOMIC DNA]</scope>
    <source>
        <strain evidence="2">201300427</strain>
    </source>
</reference>
<dbReference type="Proteomes" id="UP000298058">
    <property type="component" value="Unassembled WGS sequence"/>
</dbReference>
<dbReference type="RefSeq" id="WP_135762127.1">
    <property type="nucleotide sequence ID" value="NZ_RQHW01000080.1"/>
</dbReference>
<evidence type="ECO:0000256" key="1">
    <source>
        <dbReference type="SAM" id="Phobius"/>
    </source>
</evidence>
<feature type="transmembrane region" description="Helical" evidence="1">
    <location>
        <begin position="95"/>
        <end position="117"/>
    </location>
</feature>
<keyword evidence="3" id="KW-1185">Reference proteome</keyword>
<dbReference type="OrthoDB" id="326011at2"/>
<proteinExistence type="predicted"/>
<comment type="caution">
    <text evidence="2">The sequence shown here is derived from an EMBL/GenBank/DDBJ whole genome shotgun (WGS) entry which is preliminary data.</text>
</comment>
<keyword evidence="1" id="KW-0812">Transmembrane</keyword>
<evidence type="ECO:0000313" key="3">
    <source>
        <dbReference type="Proteomes" id="UP000298058"/>
    </source>
</evidence>
<keyword evidence="1" id="KW-1133">Transmembrane helix</keyword>
<name>A0A4V3JXV7_9LEPT</name>
<organism evidence="2 3">
    <name type="scientific">Leptospira idonii</name>
    <dbReference type="NCBI Taxonomy" id="1193500"/>
    <lineage>
        <taxon>Bacteria</taxon>
        <taxon>Pseudomonadati</taxon>
        <taxon>Spirochaetota</taxon>
        <taxon>Spirochaetia</taxon>
        <taxon>Leptospirales</taxon>
        <taxon>Leptospiraceae</taxon>
        <taxon>Leptospira</taxon>
    </lineage>
</organism>
<accession>A0A4V3JXV7</accession>
<gene>
    <name evidence="2" type="ORF">EHS15_18730</name>
</gene>
<keyword evidence="1" id="KW-0472">Membrane</keyword>
<sequence length="224" mass="26180">MLQIFSKDFHKRFIRDLFKPDFTVIYGSEQSSVDILRKGASFFGYVSITYVIFYFLAFLVGYPYYSRMNEAMLADFQMKGHSNFTYIMNSYPFNVVYIFSALILFVFFVSALGYFFAKFFEEDKREFRAHLGICLHATSLLIFILFFVFIANTIFPFRQPVGIVLFSSLIALWIIFFGLGLYLSSKIFVGASYSYFSQNKRRAALTWLFPLLLFIYMVLGIITS</sequence>
<feature type="transmembrane region" description="Helical" evidence="1">
    <location>
        <begin position="161"/>
        <end position="183"/>
    </location>
</feature>
<evidence type="ECO:0008006" key="4">
    <source>
        <dbReference type="Google" id="ProtNLM"/>
    </source>
</evidence>
<dbReference type="EMBL" id="RQHW01000080">
    <property type="protein sequence ID" value="TGN16948.1"/>
    <property type="molecule type" value="Genomic_DNA"/>
</dbReference>
<feature type="transmembrane region" description="Helical" evidence="1">
    <location>
        <begin position="42"/>
        <end position="65"/>
    </location>
</feature>
<feature type="transmembrane region" description="Helical" evidence="1">
    <location>
        <begin position="204"/>
        <end position="222"/>
    </location>
</feature>
<dbReference type="AlphaFoldDB" id="A0A4V3JXV7"/>